<dbReference type="AlphaFoldDB" id="A0A2H1FZ10"/>
<dbReference type="PROSITE" id="PS50056">
    <property type="entry name" value="TYR_PHOSPHATASE_2"/>
    <property type="match status" value="1"/>
</dbReference>
<dbReference type="SMART" id="SM00195">
    <property type="entry name" value="DSPc"/>
    <property type="match status" value="1"/>
</dbReference>
<dbReference type="PROSITE" id="PS50054">
    <property type="entry name" value="TYR_PHOSPHATASE_DUAL"/>
    <property type="match status" value="1"/>
</dbReference>
<dbReference type="GO" id="GO:0008579">
    <property type="term" value="F:JUN kinase phosphatase activity"/>
    <property type="evidence" value="ECO:0007669"/>
    <property type="project" value="TreeGrafter"/>
</dbReference>
<dbReference type="GO" id="GO:0005737">
    <property type="term" value="C:cytoplasm"/>
    <property type="evidence" value="ECO:0007669"/>
    <property type="project" value="TreeGrafter"/>
</dbReference>
<evidence type="ECO:0000313" key="6">
    <source>
        <dbReference type="Proteomes" id="UP000245764"/>
    </source>
</evidence>
<dbReference type="InterPro" id="IPR016130">
    <property type="entry name" value="Tyr_Pase_AS"/>
</dbReference>
<protein>
    <submittedName>
        <fullName evidence="5">Uncharacterized protein</fullName>
    </submittedName>
</protein>
<evidence type="ECO:0000259" key="4">
    <source>
        <dbReference type="PROSITE" id="PS50056"/>
    </source>
</evidence>
<dbReference type="InterPro" id="IPR000340">
    <property type="entry name" value="Dual-sp_phosphatase_cat-dom"/>
</dbReference>
<dbReference type="InterPro" id="IPR020422">
    <property type="entry name" value="TYR_PHOSPHATASE_DUAL_dom"/>
</dbReference>
<evidence type="ECO:0000256" key="2">
    <source>
        <dbReference type="ARBA" id="ARBA00022912"/>
    </source>
</evidence>
<evidence type="ECO:0000256" key="1">
    <source>
        <dbReference type="ARBA" id="ARBA00022801"/>
    </source>
</evidence>
<evidence type="ECO:0000313" key="5">
    <source>
        <dbReference type="EMBL" id="SMR46540.1"/>
    </source>
</evidence>
<dbReference type="PANTHER" id="PTHR46377">
    <property type="entry name" value="DUAL SPECIFICITY PROTEIN PHOSPHATASE 19"/>
    <property type="match status" value="1"/>
</dbReference>
<proteinExistence type="predicted"/>
<sequence>MGWLDLVPRAGNLYIGGLHALYQKPDLFKAAKITHIVSVLDYDLYENDHFKHFKHIQIKLDDDPNEVLLKHFSETNAFIDNALSNGGAVFVHCAMGKSRSATIVCCYLMWKYNISPELALAQLCEGREVCDPNPGFKEQLEVYELMLKAPNEAEAQSIFQKWLDTRYTGTWYSAGLEALTTAEGRSMEEKSGSAWGSRPALGGCNTTTTPGNVAATGFDPSMIWYDGPRSVLGFLRSVLGVRWDESDAASGNYFDSTTTAAVYSSSNHRTNDRYLKNLPALFKYRLILPLSTMPRNTLPLGQGRVNSFEMFREVKYRHVTRLQLEIVRSKFEFLELPGEIRNAIYRIVLAVGFESIQNFFDKQYARISVASESDRAIGKDILKRSAPSIFLLNKQIYREARGLLDENSVVFHHGILSVGKLYRVIAPTVLRTVQNIEITDHGHPIVEKIILRQSWNGYTRLIKQLAAVLSKGNHNLKTLTINFTDPAMVQHMTTCVDAIYHCGFRDQMRDALDHLRRVRGVGNVVFKGLNPEQSAELKAVMETPPKTFYDLPRELRDTIYDMSLDWSTISTSINRVVPNKSMLFPAITYPKRTTPTILLLSKTTTSEALSVLHKKPLTLTFPAAHDLPNPSFLPVFNNFISSTLLSNVRKLHITVESWEWLASLNAGFLSTLTKLEVFKLKVTDEMKDLMLKSPVDGYPDKQMHKYLKELETLQGLKEVEITGDIPEGYAKALEGAMTGDGVMPAVPGVGLWRFPTIGGKFVSLEEEMALDLA</sequence>
<dbReference type="EMBL" id="LT854254">
    <property type="protein sequence ID" value="SMR46540.1"/>
    <property type="molecule type" value="Genomic_DNA"/>
</dbReference>
<dbReference type="PROSITE" id="PS00383">
    <property type="entry name" value="TYR_PHOSPHATASE_1"/>
    <property type="match status" value="1"/>
</dbReference>
<dbReference type="PANTHER" id="PTHR46377:SF5">
    <property type="entry name" value="DUAL SPECIFICITY PHOSPHATASE"/>
    <property type="match status" value="1"/>
</dbReference>
<name>A0A2H1FZ10_ZYMTR</name>
<dbReference type="Gene3D" id="3.90.190.10">
    <property type="entry name" value="Protein tyrosine phosphatase superfamily"/>
    <property type="match status" value="1"/>
</dbReference>
<dbReference type="SUPFAM" id="SSF52799">
    <property type="entry name" value="(Phosphotyrosine protein) phosphatases II"/>
    <property type="match status" value="1"/>
</dbReference>
<dbReference type="CDD" id="cd14518">
    <property type="entry name" value="DSP_fungal_YVH1"/>
    <property type="match status" value="1"/>
</dbReference>
<organism evidence="5 6">
    <name type="scientific">Zymoseptoria tritici ST99CH_1E4</name>
    <dbReference type="NCBI Taxonomy" id="1276532"/>
    <lineage>
        <taxon>Eukaryota</taxon>
        <taxon>Fungi</taxon>
        <taxon>Dikarya</taxon>
        <taxon>Ascomycota</taxon>
        <taxon>Pezizomycotina</taxon>
        <taxon>Dothideomycetes</taxon>
        <taxon>Dothideomycetidae</taxon>
        <taxon>Mycosphaerellales</taxon>
        <taxon>Mycosphaerellaceae</taxon>
        <taxon>Zymoseptoria</taxon>
    </lineage>
</organism>
<feature type="domain" description="Tyrosine-protein phosphatase" evidence="3">
    <location>
        <begin position="5"/>
        <end position="149"/>
    </location>
</feature>
<dbReference type="Pfam" id="PF00782">
    <property type="entry name" value="DSPc"/>
    <property type="match status" value="1"/>
</dbReference>
<dbReference type="Proteomes" id="UP000245764">
    <property type="component" value="Chromosome 2"/>
</dbReference>
<keyword evidence="1" id="KW-0378">Hydrolase</keyword>
<gene>
    <name evidence="5" type="ORF">ZT1E4_G3158</name>
</gene>
<dbReference type="InterPro" id="IPR000387">
    <property type="entry name" value="Tyr_Pase_dom"/>
</dbReference>
<accession>A0A2H1FZ10</accession>
<keyword evidence="2" id="KW-0904">Protein phosphatase</keyword>
<feature type="domain" description="Tyrosine specific protein phosphatases" evidence="4">
    <location>
        <begin position="70"/>
        <end position="127"/>
    </location>
</feature>
<dbReference type="InterPro" id="IPR029021">
    <property type="entry name" value="Prot-tyrosine_phosphatase-like"/>
</dbReference>
<evidence type="ECO:0000259" key="3">
    <source>
        <dbReference type="PROSITE" id="PS50054"/>
    </source>
</evidence>
<reference evidence="6" key="1">
    <citation type="submission" date="2017-05" db="EMBL/GenBank/DDBJ databases">
        <authorList>
            <person name="Song R."/>
            <person name="Chenine A.L."/>
            <person name="Ruprecht R.M."/>
        </authorList>
    </citation>
    <scope>NUCLEOTIDE SEQUENCE [LARGE SCALE GENOMIC DNA]</scope>
</reference>